<dbReference type="STRING" id="4795.A0A225VX76"/>
<protein>
    <submittedName>
        <fullName evidence="2">Uncharacterized protein</fullName>
    </submittedName>
</protein>
<dbReference type="EMBL" id="NBNE01002587">
    <property type="protein sequence ID" value="OWZ10023.1"/>
    <property type="molecule type" value="Genomic_DNA"/>
</dbReference>
<dbReference type="Proteomes" id="UP000198211">
    <property type="component" value="Unassembled WGS sequence"/>
</dbReference>
<sequence>MKGTCDAQQFSDEAIVILDFKIKQEPLYSREKLCIITASVECLGMTFDDELGESVETKLYFDQICNGDNKHDKEAVVALVEALLLSLQREVPHIKRLTFQSDNASSYQNSYIGLMLPIVGAAHGFTVQRYMHSDTQDGKSMLDPHLSTASRKPMEKSLTKNIDRTNDILYDYDSALQIPESGSFSTKKNVFY</sequence>
<keyword evidence="3" id="KW-1185">Reference proteome</keyword>
<dbReference type="OrthoDB" id="128462at2759"/>
<evidence type="ECO:0000313" key="3">
    <source>
        <dbReference type="Proteomes" id="UP000198211"/>
    </source>
</evidence>
<gene>
    <name evidence="2" type="ORF">PHMEG_00017191</name>
</gene>
<comment type="caution">
    <text evidence="2">The sequence shown here is derived from an EMBL/GenBank/DDBJ whole genome shotgun (WGS) entry which is preliminary data.</text>
</comment>
<organism evidence="2 3">
    <name type="scientific">Phytophthora megakarya</name>
    <dbReference type="NCBI Taxonomy" id="4795"/>
    <lineage>
        <taxon>Eukaryota</taxon>
        <taxon>Sar</taxon>
        <taxon>Stramenopiles</taxon>
        <taxon>Oomycota</taxon>
        <taxon>Peronosporomycetes</taxon>
        <taxon>Peronosporales</taxon>
        <taxon>Peronosporaceae</taxon>
        <taxon>Phytophthora</taxon>
    </lineage>
</organism>
<dbReference type="AlphaFoldDB" id="A0A225VX76"/>
<accession>A0A225VX76</accession>
<evidence type="ECO:0000256" key="1">
    <source>
        <dbReference type="SAM" id="MobiDB-lite"/>
    </source>
</evidence>
<feature type="region of interest" description="Disordered" evidence="1">
    <location>
        <begin position="136"/>
        <end position="155"/>
    </location>
</feature>
<proteinExistence type="predicted"/>
<name>A0A225VX76_9STRA</name>
<reference evidence="3" key="1">
    <citation type="submission" date="2017-03" db="EMBL/GenBank/DDBJ databases">
        <title>Phytopthora megakarya and P. palmivora, two closely related causual agents of cacao black pod achieved similar genome size and gene model numbers by different mechanisms.</title>
        <authorList>
            <person name="Ali S."/>
            <person name="Shao J."/>
            <person name="Larry D.J."/>
            <person name="Kronmiller B."/>
            <person name="Shen D."/>
            <person name="Strem M.D."/>
            <person name="Melnick R.L."/>
            <person name="Guiltinan M.J."/>
            <person name="Tyler B.M."/>
            <person name="Meinhardt L.W."/>
            <person name="Bailey B.A."/>
        </authorList>
    </citation>
    <scope>NUCLEOTIDE SEQUENCE [LARGE SCALE GENOMIC DNA]</scope>
    <source>
        <strain evidence="3">zdho120</strain>
    </source>
</reference>
<evidence type="ECO:0000313" key="2">
    <source>
        <dbReference type="EMBL" id="OWZ10023.1"/>
    </source>
</evidence>